<protein>
    <submittedName>
        <fullName evidence="1">Uncharacterized protein</fullName>
    </submittedName>
</protein>
<evidence type="ECO:0000313" key="1">
    <source>
        <dbReference type="EMBL" id="GAE18847.1"/>
    </source>
</evidence>
<proteinExistence type="predicted"/>
<gene>
    <name evidence="1" type="ORF">JCM6294_1805</name>
</gene>
<dbReference type="EMBL" id="BAIR01000013">
    <property type="protein sequence ID" value="GAE18847.1"/>
    <property type="molecule type" value="Genomic_DNA"/>
</dbReference>
<reference evidence="2" key="1">
    <citation type="journal article" date="2014" name="Genome">
        <title>Draft Genome Sequences of Three Strains of Bacteroides pyogenes Isolated from a Cat and Swine.</title>
        <authorList>
            <person name="Sakamoto M."/>
            <person name="Oshima K."/>
            <person name="Suda W."/>
            <person name="Kitamura K."/>
            <person name="Iida T."/>
            <person name="Hattori M."/>
            <person name="Ohkuma M."/>
        </authorList>
    </citation>
    <scope>NUCLEOTIDE SEQUENCE [LARGE SCALE GENOMIC DNA]</scope>
    <source>
        <strain evidence="2">JCM 6294</strain>
    </source>
</reference>
<organism evidence="1 2">
    <name type="scientific">Bacteroides pyogenes DSM 20611 = JCM 6294</name>
    <dbReference type="NCBI Taxonomy" id="1121100"/>
    <lineage>
        <taxon>Bacteria</taxon>
        <taxon>Pseudomonadati</taxon>
        <taxon>Bacteroidota</taxon>
        <taxon>Bacteroidia</taxon>
        <taxon>Bacteroidales</taxon>
        <taxon>Bacteroidaceae</taxon>
        <taxon>Bacteroides</taxon>
    </lineage>
</organism>
<dbReference type="AlphaFoldDB" id="W4PGD6"/>
<accession>W4PGD6</accession>
<name>W4PGD6_9BACE</name>
<comment type="caution">
    <text evidence="1">The sequence shown here is derived from an EMBL/GenBank/DDBJ whole genome shotgun (WGS) entry which is preliminary data.</text>
</comment>
<sequence length="103" mass="12005">MVRKSIIVIVCFSIGKSNEKRDAAKVLRPSFMCRPVFRRAQLKFAGGEAAGFMKAKRRFSWSETEALFGQNRGSIWREQRLYLGETETLFGQNRDSIWEKQRL</sequence>
<dbReference type="Proteomes" id="UP000018842">
    <property type="component" value="Unassembled WGS sequence"/>
</dbReference>
<evidence type="ECO:0000313" key="2">
    <source>
        <dbReference type="Proteomes" id="UP000018842"/>
    </source>
</evidence>